<keyword evidence="1" id="KW-0472">Membrane</keyword>
<name>A0A2M4DL79_ANODA</name>
<feature type="signal peptide" evidence="2">
    <location>
        <begin position="1"/>
        <end position="22"/>
    </location>
</feature>
<evidence type="ECO:0000256" key="1">
    <source>
        <dbReference type="SAM" id="Phobius"/>
    </source>
</evidence>
<protein>
    <recommendedName>
        <fullName evidence="4">Secreted protein</fullName>
    </recommendedName>
</protein>
<accession>A0A2M4DL79</accession>
<evidence type="ECO:0000256" key="2">
    <source>
        <dbReference type="SAM" id="SignalP"/>
    </source>
</evidence>
<reference evidence="3" key="1">
    <citation type="submission" date="2018-01" db="EMBL/GenBank/DDBJ databases">
        <title>An insight into the sialome of Amazonian anophelines.</title>
        <authorList>
            <person name="Ribeiro J.M."/>
            <person name="Scarpassa V."/>
            <person name="Calvo E."/>
        </authorList>
    </citation>
    <scope>NUCLEOTIDE SEQUENCE</scope>
</reference>
<keyword evidence="1" id="KW-1133">Transmembrane helix</keyword>
<organism evidence="3">
    <name type="scientific">Anopheles darlingi</name>
    <name type="common">Mosquito</name>
    <dbReference type="NCBI Taxonomy" id="43151"/>
    <lineage>
        <taxon>Eukaryota</taxon>
        <taxon>Metazoa</taxon>
        <taxon>Ecdysozoa</taxon>
        <taxon>Arthropoda</taxon>
        <taxon>Hexapoda</taxon>
        <taxon>Insecta</taxon>
        <taxon>Pterygota</taxon>
        <taxon>Neoptera</taxon>
        <taxon>Endopterygota</taxon>
        <taxon>Diptera</taxon>
        <taxon>Nematocera</taxon>
        <taxon>Culicoidea</taxon>
        <taxon>Culicidae</taxon>
        <taxon>Anophelinae</taxon>
        <taxon>Anopheles</taxon>
    </lineage>
</organism>
<feature type="transmembrane region" description="Helical" evidence="1">
    <location>
        <begin position="61"/>
        <end position="87"/>
    </location>
</feature>
<keyword evidence="1" id="KW-0812">Transmembrane</keyword>
<evidence type="ECO:0000313" key="3">
    <source>
        <dbReference type="EMBL" id="MBW78291.1"/>
    </source>
</evidence>
<sequence>MRGFLGAPWLLVACCATVCCLATPSGVVCRSNERAARGEMPSGNGGRGCSDVTQPLRVARAAEGLCVSECLGVFCFFFFFFISFAYCL</sequence>
<feature type="chain" id="PRO_5014856922" description="Secreted protein" evidence="2">
    <location>
        <begin position="23"/>
        <end position="88"/>
    </location>
</feature>
<evidence type="ECO:0008006" key="4">
    <source>
        <dbReference type="Google" id="ProtNLM"/>
    </source>
</evidence>
<proteinExistence type="predicted"/>
<dbReference type="EMBL" id="GGFL01014113">
    <property type="protein sequence ID" value="MBW78291.1"/>
    <property type="molecule type" value="Transcribed_RNA"/>
</dbReference>
<dbReference type="AlphaFoldDB" id="A0A2M4DL79"/>
<keyword evidence="2" id="KW-0732">Signal</keyword>